<accession>A0A375IMW1</accession>
<reference evidence="1 2" key="1">
    <citation type="submission" date="2018-01" db="EMBL/GenBank/DDBJ databases">
        <authorList>
            <person name="Gaut B.S."/>
            <person name="Morton B.R."/>
            <person name="Clegg M.T."/>
            <person name="Duvall M.R."/>
        </authorList>
    </citation>
    <scope>NUCLEOTIDE SEQUENCE [LARGE SCALE GENOMIC DNA]</scope>
    <source>
        <strain evidence="1">Cupriavidus taiwanensis LMG 19425</strain>
        <plasmid evidence="2">Plasmid ii</plasmid>
    </source>
</reference>
<keyword evidence="1" id="KW-0614">Plasmid</keyword>
<dbReference type="EMBL" id="LT991977">
    <property type="protein sequence ID" value="SPK76006.1"/>
    <property type="molecule type" value="Genomic_DNA"/>
</dbReference>
<organism evidence="1 2">
    <name type="scientific">Cupriavidus taiwanensis</name>
    <dbReference type="NCBI Taxonomy" id="164546"/>
    <lineage>
        <taxon>Bacteria</taxon>
        <taxon>Pseudomonadati</taxon>
        <taxon>Pseudomonadota</taxon>
        <taxon>Betaproteobacteria</taxon>
        <taxon>Burkholderiales</taxon>
        <taxon>Burkholderiaceae</taxon>
        <taxon>Cupriavidus</taxon>
    </lineage>
</organism>
<evidence type="ECO:0000313" key="1">
    <source>
        <dbReference type="EMBL" id="SPK76006.1"/>
    </source>
</evidence>
<protein>
    <submittedName>
        <fullName evidence="1">Uncharacterized protein</fullName>
    </submittedName>
</protein>
<evidence type="ECO:0000313" key="2">
    <source>
        <dbReference type="Proteomes" id="UP000255505"/>
    </source>
</evidence>
<dbReference type="Proteomes" id="UP000255505">
    <property type="component" value="Plasmid II"/>
</dbReference>
<dbReference type="AlphaFoldDB" id="A0A375IMW1"/>
<gene>
    <name evidence="1" type="ORF">CT19425_MP70166</name>
</gene>
<sequence length="49" mass="5377">MPERLTEAPKEIVEALTLKEVSNGELTPSIHLLRCMTLKPGNRICVSSA</sequence>
<name>A0A375IMW1_9BURK</name>
<geneLocation type="plasmid" evidence="1">
    <name>II</name>
</geneLocation>
<proteinExistence type="predicted"/>